<sequence>MSTTMKQYILRYLLLKMQNLEFKVGDKLPSEQFLAIKFDCNRHTVRTALEILKSAQLISNHNGVGNIVINNMDKMFGMRHLILSDDIKSKKINKNQLPISFLNYIDDEKTIFEETYTQRNKIIAKSYTIVDGDIQGELNHENQLPQLLAYNGVCIFEVEEKFKFQSNPQYVEWKNEDVVTFTQKYTDQKGNVIAWILTNLDISFYKNTRNFKI</sequence>
<dbReference type="RefSeq" id="WP_131613421.1">
    <property type="nucleotide sequence ID" value="NZ_PSZP01000012.1"/>
</dbReference>
<dbReference type="InterPro" id="IPR000524">
    <property type="entry name" value="Tscrpt_reg_HTH_GntR"/>
</dbReference>
<keyword evidence="6" id="KW-1185">Reference proteome</keyword>
<evidence type="ECO:0000313" key="5">
    <source>
        <dbReference type="EMBL" id="TCG11161.1"/>
    </source>
</evidence>
<proteinExistence type="predicted"/>
<evidence type="ECO:0000256" key="3">
    <source>
        <dbReference type="ARBA" id="ARBA00023163"/>
    </source>
</evidence>
<dbReference type="Proteomes" id="UP000291072">
    <property type="component" value="Unassembled WGS sequence"/>
</dbReference>
<dbReference type="EMBL" id="PSZP01000012">
    <property type="protein sequence ID" value="TCG11161.1"/>
    <property type="molecule type" value="Genomic_DNA"/>
</dbReference>
<dbReference type="Gene3D" id="1.10.10.10">
    <property type="entry name" value="Winged helix-like DNA-binding domain superfamily/Winged helix DNA-binding domain"/>
    <property type="match status" value="1"/>
</dbReference>
<dbReference type="InterPro" id="IPR036388">
    <property type="entry name" value="WH-like_DNA-bd_sf"/>
</dbReference>
<evidence type="ECO:0000256" key="1">
    <source>
        <dbReference type="ARBA" id="ARBA00023015"/>
    </source>
</evidence>
<dbReference type="SMART" id="SM00345">
    <property type="entry name" value="HTH_GNTR"/>
    <property type="match status" value="1"/>
</dbReference>
<dbReference type="CDD" id="cd07377">
    <property type="entry name" value="WHTH_GntR"/>
    <property type="match status" value="1"/>
</dbReference>
<dbReference type="PROSITE" id="PS50949">
    <property type="entry name" value="HTH_GNTR"/>
    <property type="match status" value="1"/>
</dbReference>
<feature type="domain" description="HTH gntR-type" evidence="4">
    <location>
        <begin position="3"/>
        <end position="71"/>
    </location>
</feature>
<dbReference type="AlphaFoldDB" id="A0A4R0XW27"/>
<dbReference type="InterPro" id="IPR036390">
    <property type="entry name" value="WH_DNA-bd_sf"/>
</dbReference>
<dbReference type="Pfam" id="PF00392">
    <property type="entry name" value="GntR"/>
    <property type="match status" value="1"/>
</dbReference>
<comment type="caution">
    <text evidence="5">The sequence shown here is derived from an EMBL/GenBank/DDBJ whole genome shotgun (WGS) entry which is preliminary data.</text>
</comment>
<evidence type="ECO:0000313" key="6">
    <source>
        <dbReference type="Proteomes" id="UP000291072"/>
    </source>
</evidence>
<protein>
    <recommendedName>
        <fullName evidence="4">HTH gntR-type domain-containing protein</fullName>
    </recommendedName>
</protein>
<keyword evidence="1" id="KW-0805">Transcription regulation</keyword>
<dbReference type="OrthoDB" id="404011at2"/>
<keyword evidence="2" id="KW-0238">DNA-binding</keyword>
<dbReference type="SUPFAM" id="SSF46785">
    <property type="entry name" value="Winged helix' DNA-binding domain"/>
    <property type="match status" value="1"/>
</dbReference>
<gene>
    <name evidence="5" type="ORF">C4B25_02160</name>
</gene>
<name>A0A4R0XW27_9MOLU</name>
<reference evidence="5 6" key="1">
    <citation type="submission" date="2018-02" db="EMBL/GenBank/DDBJ databases">
        <title>Mycoplasma marinum and Mycoplasma todarodis sp. nov., moderately halophilic and psychrotolerant mycoplasmas isolated from cephalopods.</title>
        <authorList>
            <person name="Viver T."/>
        </authorList>
    </citation>
    <scope>NUCLEOTIDE SEQUENCE [LARGE SCALE GENOMIC DNA]</scope>
    <source>
        <strain evidence="5 6">5H</strain>
    </source>
</reference>
<dbReference type="GO" id="GO:0003677">
    <property type="term" value="F:DNA binding"/>
    <property type="evidence" value="ECO:0007669"/>
    <property type="project" value="UniProtKB-KW"/>
</dbReference>
<accession>A0A4R0XW27</accession>
<evidence type="ECO:0000259" key="4">
    <source>
        <dbReference type="PROSITE" id="PS50949"/>
    </source>
</evidence>
<evidence type="ECO:0000256" key="2">
    <source>
        <dbReference type="ARBA" id="ARBA00023125"/>
    </source>
</evidence>
<dbReference type="GO" id="GO:0003700">
    <property type="term" value="F:DNA-binding transcription factor activity"/>
    <property type="evidence" value="ECO:0007669"/>
    <property type="project" value="InterPro"/>
</dbReference>
<keyword evidence="3" id="KW-0804">Transcription</keyword>
<organism evidence="5 6">
    <name type="scientific">Mycoplasma todarodis</name>
    <dbReference type="NCBI Taxonomy" id="1937191"/>
    <lineage>
        <taxon>Bacteria</taxon>
        <taxon>Bacillati</taxon>
        <taxon>Mycoplasmatota</taxon>
        <taxon>Mollicutes</taxon>
        <taxon>Mycoplasmataceae</taxon>
        <taxon>Mycoplasma</taxon>
    </lineage>
</organism>